<dbReference type="GO" id="GO:0016746">
    <property type="term" value="F:acyltransferase activity"/>
    <property type="evidence" value="ECO:0007669"/>
    <property type="project" value="UniProtKB-KW"/>
</dbReference>
<reference evidence="4 5" key="1">
    <citation type="submission" date="2024-09" db="EMBL/GenBank/DDBJ databases">
        <authorList>
            <person name="Sun Q."/>
            <person name="Mori K."/>
        </authorList>
    </citation>
    <scope>NUCLEOTIDE SEQUENCE [LARGE SCALE GENOMIC DNA]</scope>
    <source>
        <strain evidence="4 5">CCM 7765</strain>
    </source>
</reference>
<evidence type="ECO:0000256" key="2">
    <source>
        <dbReference type="ARBA" id="ARBA00023315"/>
    </source>
</evidence>
<evidence type="ECO:0000259" key="3">
    <source>
        <dbReference type="PROSITE" id="PS51186"/>
    </source>
</evidence>
<name>A0ABV6HIX1_9SPHI</name>
<dbReference type="EMBL" id="JBHLWO010000002">
    <property type="protein sequence ID" value="MFC0318539.1"/>
    <property type="molecule type" value="Genomic_DNA"/>
</dbReference>
<dbReference type="InterPro" id="IPR000182">
    <property type="entry name" value="GNAT_dom"/>
</dbReference>
<evidence type="ECO:0000313" key="5">
    <source>
        <dbReference type="Proteomes" id="UP001589774"/>
    </source>
</evidence>
<protein>
    <submittedName>
        <fullName evidence="4">GNAT family N-acetyltransferase</fullName>
        <ecNumber evidence="4">2.3.-.-</ecNumber>
    </submittedName>
</protein>
<evidence type="ECO:0000256" key="1">
    <source>
        <dbReference type="ARBA" id="ARBA00022679"/>
    </source>
</evidence>
<dbReference type="PROSITE" id="PS51186">
    <property type="entry name" value="GNAT"/>
    <property type="match status" value="1"/>
</dbReference>
<dbReference type="InterPro" id="IPR016181">
    <property type="entry name" value="Acyl_CoA_acyltransferase"/>
</dbReference>
<keyword evidence="2 4" id="KW-0012">Acyltransferase</keyword>
<dbReference type="PANTHER" id="PTHR43420">
    <property type="entry name" value="ACETYLTRANSFERASE"/>
    <property type="match status" value="1"/>
</dbReference>
<dbReference type="SUPFAM" id="SSF55729">
    <property type="entry name" value="Acyl-CoA N-acyltransferases (Nat)"/>
    <property type="match status" value="1"/>
</dbReference>
<dbReference type="CDD" id="cd04301">
    <property type="entry name" value="NAT_SF"/>
    <property type="match status" value="1"/>
</dbReference>
<keyword evidence="5" id="KW-1185">Reference proteome</keyword>
<comment type="caution">
    <text evidence="4">The sequence shown here is derived from an EMBL/GenBank/DDBJ whole genome shotgun (WGS) entry which is preliminary data.</text>
</comment>
<dbReference type="InterPro" id="IPR050680">
    <property type="entry name" value="YpeA/RimI_acetyltransf"/>
</dbReference>
<dbReference type="Gene3D" id="3.40.630.30">
    <property type="match status" value="1"/>
</dbReference>
<evidence type="ECO:0000313" key="4">
    <source>
        <dbReference type="EMBL" id="MFC0318539.1"/>
    </source>
</evidence>
<feature type="domain" description="N-acetyltransferase" evidence="3">
    <location>
        <begin position="4"/>
        <end position="153"/>
    </location>
</feature>
<proteinExistence type="predicted"/>
<dbReference type="EC" id="2.3.-.-" evidence="4"/>
<gene>
    <name evidence="4" type="ORF">ACFFI0_09470</name>
</gene>
<organism evidence="4 5">
    <name type="scientific">Olivibacter oleidegradans</name>
    <dbReference type="NCBI Taxonomy" id="760123"/>
    <lineage>
        <taxon>Bacteria</taxon>
        <taxon>Pseudomonadati</taxon>
        <taxon>Bacteroidota</taxon>
        <taxon>Sphingobacteriia</taxon>
        <taxon>Sphingobacteriales</taxon>
        <taxon>Sphingobacteriaceae</taxon>
        <taxon>Olivibacter</taxon>
    </lineage>
</organism>
<dbReference type="RefSeq" id="WP_130857611.1">
    <property type="nucleotide sequence ID" value="NZ_JBHLWO010000002.1"/>
</dbReference>
<dbReference type="Proteomes" id="UP001589774">
    <property type="component" value="Unassembled WGS sequence"/>
</dbReference>
<keyword evidence="1 4" id="KW-0808">Transferase</keyword>
<accession>A0ABV6HIX1</accession>
<dbReference type="Pfam" id="PF00583">
    <property type="entry name" value="Acetyltransf_1"/>
    <property type="match status" value="1"/>
</dbReference>
<sequence length="153" mass="17578">MDTNMFVELTVVNGNYPWDLLMLADPSKSAIEKYLYDSDCYIARCNEVVIGVAVIKSQDSEVYELMNIAVFPAYQNRGYGSQILNSLIEILKNKQANVLEVGTGSFGYQLKFYQKFGFRVDQIKTNFFLDNYSEPIFEDGLQHKDMLILRLTL</sequence>